<accession>A0ABD2J268</accession>
<proteinExistence type="predicted"/>
<keyword evidence="1" id="KW-0732">Signal</keyword>
<organism evidence="2 3">
    <name type="scientific">Heterodera schachtii</name>
    <name type="common">Sugarbeet cyst nematode worm</name>
    <name type="synonym">Tylenchus schachtii</name>
    <dbReference type="NCBI Taxonomy" id="97005"/>
    <lineage>
        <taxon>Eukaryota</taxon>
        <taxon>Metazoa</taxon>
        <taxon>Ecdysozoa</taxon>
        <taxon>Nematoda</taxon>
        <taxon>Chromadorea</taxon>
        <taxon>Rhabditida</taxon>
        <taxon>Tylenchina</taxon>
        <taxon>Tylenchomorpha</taxon>
        <taxon>Tylenchoidea</taxon>
        <taxon>Heteroderidae</taxon>
        <taxon>Heteroderinae</taxon>
        <taxon>Heterodera</taxon>
    </lineage>
</organism>
<comment type="caution">
    <text evidence="2">The sequence shown here is derived from an EMBL/GenBank/DDBJ whole genome shotgun (WGS) entry which is preliminary data.</text>
</comment>
<feature type="signal peptide" evidence="1">
    <location>
        <begin position="1"/>
        <end position="16"/>
    </location>
</feature>
<reference evidence="2 3" key="1">
    <citation type="submission" date="2024-10" db="EMBL/GenBank/DDBJ databases">
        <authorList>
            <person name="Kim D."/>
        </authorList>
    </citation>
    <scope>NUCLEOTIDE SEQUENCE [LARGE SCALE GENOMIC DNA]</scope>
    <source>
        <strain evidence="2">Taebaek</strain>
    </source>
</reference>
<name>A0ABD2J268_HETSC</name>
<keyword evidence="3" id="KW-1185">Reference proteome</keyword>
<evidence type="ECO:0000256" key="1">
    <source>
        <dbReference type="SAM" id="SignalP"/>
    </source>
</evidence>
<dbReference type="EMBL" id="JBICCN010000244">
    <property type="protein sequence ID" value="KAL3084010.1"/>
    <property type="molecule type" value="Genomic_DNA"/>
</dbReference>
<dbReference type="Proteomes" id="UP001620645">
    <property type="component" value="Unassembled WGS sequence"/>
</dbReference>
<dbReference type="AlphaFoldDB" id="A0ABD2J268"/>
<protein>
    <submittedName>
        <fullName evidence="2">Uncharacterized protein</fullName>
    </submittedName>
</protein>
<evidence type="ECO:0000313" key="3">
    <source>
        <dbReference type="Proteomes" id="UP001620645"/>
    </source>
</evidence>
<feature type="chain" id="PRO_5044784462" evidence="1">
    <location>
        <begin position="17"/>
        <end position="66"/>
    </location>
</feature>
<sequence length="66" mass="7261">MCFLLLLLSPPPFAIGQNLCQWEGKCVDYGCPYGCPYDTEPECACTSPKKFVKFFNHDGGNANPLA</sequence>
<evidence type="ECO:0000313" key="2">
    <source>
        <dbReference type="EMBL" id="KAL3084010.1"/>
    </source>
</evidence>
<gene>
    <name evidence="2" type="ORF">niasHS_008882</name>
</gene>